<sequence length="46" mass="5013">MGDNISVNARFDYMTTDVSGDKKPQYRAQAIEAFKASMEVIAAGLT</sequence>
<evidence type="ECO:0000313" key="2">
    <source>
        <dbReference type="Proteomes" id="UP001241758"/>
    </source>
</evidence>
<reference evidence="1 2" key="1">
    <citation type="submission" date="2023-05" db="EMBL/GenBank/DDBJ databases">
        <title>Actinoplanes sp. NEAU-A12 genome sequencing.</title>
        <authorList>
            <person name="Wang Z.-S."/>
        </authorList>
    </citation>
    <scope>NUCLEOTIDE SEQUENCE [LARGE SCALE GENOMIC DNA]</scope>
    <source>
        <strain evidence="1 2">NEAU-A12</strain>
    </source>
</reference>
<protein>
    <submittedName>
        <fullName evidence="1">Uncharacterized protein</fullName>
    </submittedName>
</protein>
<dbReference type="EMBL" id="JASCTH010000032">
    <property type="protein sequence ID" value="MDI6104298.1"/>
    <property type="molecule type" value="Genomic_DNA"/>
</dbReference>
<keyword evidence="2" id="KW-1185">Reference proteome</keyword>
<proteinExistence type="predicted"/>
<gene>
    <name evidence="1" type="ORF">QLQ12_37470</name>
</gene>
<comment type="caution">
    <text evidence="1">The sequence shown here is derived from an EMBL/GenBank/DDBJ whole genome shotgun (WGS) entry which is preliminary data.</text>
</comment>
<dbReference type="Proteomes" id="UP001241758">
    <property type="component" value="Unassembled WGS sequence"/>
</dbReference>
<evidence type="ECO:0000313" key="1">
    <source>
        <dbReference type="EMBL" id="MDI6104298.1"/>
    </source>
</evidence>
<name>A0ABT6WX27_9ACTN</name>
<dbReference type="RefSeq" id="WP_282765661.1">
    <property type="nucleotide sequence ID" value="NZ_JASCTH010000032.1"/>
</dbReference>
<organism evidence="1 2">
    <name type="scientific">Actinoplanes sandaracinus</name>
    <dbReference type="NCBI Taxonomy" id="3045177"/>
    <lineage>
        <taxon>Bacteria</taxon>
        <taxon>Bacillati</taxon>
        <taxon>Actinomycetota</taxon>
        <taxon>Actinomycetes</taxon>
        <taxon>Micromonosporales</taxon>
        <taxon>Micromonosporaceae</taxon>
        <taxon>Actinoplanes</taxon>
    </lineage>
</organism>
<accession>A0ABT6WX27</accession>